<dbReference type="Proteomes" id="UP001152300">
    <property type="component" value="Unassembled WGS sequence"/>
</dbReference>
<reference evidence="2" key="1">
    <citation type="submission" date="2022-11" db="EMBL/GenBank/DDBJ databases">
        <title>Genome Resource of Sclerotinia nivalis Strain SnTB1, a Plant Pathogen Isolated from American Ginseng.</title>
        <authorList>
            <person name="Fan S."/>
        </authorList>
    </citation>
    <scope>NUCLEOTIDE SEQUENCE</scope>
    <source>
        <strain evidence="2">SnTB1</strain>
    </source>
</reference>
<protein>
    <recommendedName>
        <fullName evidence="4">Cytochrome P450</fullName>
    </recommendedName>
</protein>
<dbReference type="GO" id="GO:0004497">
    <property type="term" value="F:monooxygenase activity"/>
    <property type="evidence" value="ECO:0007669"/>
    <property type="project" value="InterPro"/>
</dbReference>
<evidence type="ECO:0000313" key="3">
    <source>
        <dbReference type="Proteomes" id="UP001152300"/>
    </source>
</evidence>
<dbReference type="Pfam" id="PF00067">
    <property type="entry name" value="p450"/>
    <property type="match status" value="1"/>
</dbReference>
<dbReference type="Gene3D" id="1.10.630.10">
    <property type="entry name" value="Cytochrome P450"/>
    <property type="match status" value="1"/>
</dbReference>
<sequence length="164" mass="18536">MPPHHPLFGHLKLIAGIMSQVPSDVHGHILPHQMKLLFPDLGPMFYMDTWPFGLQFLVVVAPDPAYQITQSHSLPKYHALREYLRSMTGGSDLVSMEGSQWKKWRNIFNPGFSGGHLMILVPEMMKEISVFCDILREAAVKSEIILMDPLTTRLSLDMVGRVAL</sequence>
<keyword evidence="1" id="KW-0843">Virulence</keyword>
<accession>A0A9X0AS95</accession>
<dbReference type="OrthoDB" id="5407225at2759"/>
<organism evidence="2 3">
    <name type="scientific">Sclerotinia nivalis</name>
    <dbReference type="NCBI Taxonomy" id="352851"/>
    <lineage>
        <taxon>Eukaryota</taxon>
        <taxon>Fungi</taxon>
        <taxon>Dikarya</taxon>
        <taxon>Ascomycota</taxon>
        <taxon>Pezizomycotina</taxon>
        <taxon>Leotiomycetes</taxon>
        <taxon>Helotiales</taxon>
        <taxon>Sclerotiniaceae</taxon>
        <taxon>Sclerotinia</taxon>
    </lineage>
</organism>
<name>A0A9X0AS95_9HELO</name>
<dbReference type="AlphaFoldDB" id="A0A9X0AS95"/>
<evidence type="ECO:0000313" key="2">
    <source>
        <dbReference type="EMBL" id="KAJ8066208.1"/>
    </source>
</evidence>
<dbReference type="SUPFAM" id="SSF48264">
    <property type="entry name" value="Cytochrome P450"/>
    <property type="match status" value="1"/>
</dbReference>
<dbReference type="EMBL" id="JAPEIS010000005">
    <property type="protein sequence ID" value="KAJ8066208.1"/>
    <property type="molecule type" value="Genomic_DNA"/>
</dbReference>
<dbReference type="GO" id="GO:0016705">
    <property type="term" value="F:oxidoreductase activity, acting on paired donors, with incorporation or reduction of molecular oxygen"/>
    <property type="evidence" value="ECO:0007669"/>
    <property type="project" value="InterPro"/>
</dbReference>
<keyword evidence="3" id="KW-1185">Reference proteome</keyword>
<dbReference type="InterPro" id="IPR001128">
    <property type="entry name" value="Cyt_P450"/>
</dbReference>
<dbReference type="GO" id="GO:0005506">
    <property type="term" value="F:iron ion binding"/>
    <property type="evidence" value="ECO:0007669"/>
    <property type="project" value="InterPro"/>
</dbReference>
<dbReference type="InterPro" id="IPR036396">
    <property type="entry name" value="Cyt_P450_sf"/>
</dbReference>
<gene>
    <name evidence="2" type="ORF">OCU04_005293</name>
</gene>
<dbReference type="GO" id="GO:0020037">
    <property type="term" value="F:heme binding"/>
    <property type="evidence" value="ECO:0007669"/>
    <property type="project" value="InterPro"/>
</dbReference>
<comment type="caution">
    <text evidence="2">The sequence shown here is derived from an EMBL/GenBank/DDBJ whole genome shotgun (WGS) entry which is preliminary data.</text>
</comment>
<evidence type="ECO:0000256" key="1">
    <source>
        <dbReference type="ARBA" id="ARBA00023026"/>
    </source>
</evidence>
<evidence type="ECO:0008006" key="4">
    <source>
        <dbReference type="Google" id="ProtNLM"/>
    </source>
</evidence>
<proteinExistence type="predicted"/>